<dbReference type="PROSITE" id="PS50405">
    <property type="entry name" value="GST_CTER"/>
    <property type="match status" value="2"/>
</dbReference>
<dbReference type="InterPro" id="IPR036282">
    <property type="entry name" value="Glutathione-S-Trfase_C_sf"/>
</dbReference>
<protein>
    <submittedName>
        <fullName evidence="7">Uncharacterized protein LOC113521242</fullName>
    </submittedName>
</protein>
<dbReference type="AlphaFoldDB" id="A0A6J1X799"/>
<sequence>MSEKHLQTGDVLPQYSGKLRLFAMRFCPYAERSVLVLNAKNLQYDLVFINLDHKPEWLFNFSPKGTVPALEYEQGKAIFDSNIINVYLDEKYPDVPLQSSDPLRRAQDKLVVENFSAAQSAYYTAAFNAPALQPSMVENYHKGLNGLQKELETRGTKYLNGNEPGLVDYTIWPFLERFEALPLLGKSEFAIDKTKYGILTTYIEAMKNVPAVRAYRLAPETHAKFTESRAKGDPDYNMLDSSDVCCMRPRKKKEYISAPTIIFEMIISTFSFAVHVLMTSFRVLRPVARLLGYASYQTMATKAVKGNVNFNTRHLAKGDPLPPYNGKLRIYNMRYCPYAQRTILALNAKQIDYEVVNINLVNKPEWLPTKSAFGKVPALEIEDGVSIYESLVTVEYLDDVYPQRPLIPKDPVKKAFDKIIIEAIGPISAIFYKLLRSPDSIVEDNFTAYYKALDFIEEQLRKRGTKFLDGDQPGYVDYMIWPWFERILQLDLDERIKIREERYKLLVPYFNRMFEDPAVSQYLIPAEILRKFLSAYTSGDLNSINYDLLLTEN</sequence>
<feature type="domain" description="GST C-terminal" evidence="5">
    <location>
        <begin position="101"/>
        <end position="234"/>
    </location>
</feature>
<keyword evidence="3" id="KW-1133">Transmembrane helix</keyword>
<comment type="similarity">
    <text evidence="1">Belongs to the GST superfamily. Omega family.</text>
</comment>
<dbReference type="GeneID" id="113521242"/>
<dbReference type="GO" id="GO:0006749">
    <property type="term" value="P:glutathione metabolic process"/>
    <property type="evidence" value="ECO:0007669"/>
    <property type="project" value="TreeGrafter"/>
</dbReference>
<dbReference type="InterPro" id="IPR050983">
    <property type="entry name" value="GST_Omega/HSP26"/>
</dbReference>
<dbReference type="Gene3D" id="3.40.30.10">
    <property type="entry name" value="Glutaredoxin"/>
    <property type="match status" value="2"/>
</dbReference>
<dbReference type="RefSeq" id="XP_026762522.2">
    <property type="nucleotide sequence ID" value="XM_026906721.3"/>
</dbReference>
<dbReference type="InParanoid" id="A0A6J1X799"/>
<dbReference type="Proteomes" id="UP001652740">
    <property type="component" value="Unplaced"/>
</dbReference>
<keyword evidence="6" id="KW-1185">Reference proteome</keyword>
<feature type="domain" description="GST N-terminal" evidence="4">
    <location>
        <begin position="17"/>
        <end position="96"/>
    </location>
</feature>
<feature type="domain" description="GST C-terminal" evidence="5">
    <location>
        <begin position="410"/>
        <end position="532"/>
    </location>
</feature>
<dbReference type="InterPro" id="IPR010987">
    <property type="entry name" value="Glutathione-S-Trfase_C-like"/>
</dbReference>
<dbReference type="PANTHER" id="PTHR43968:SF6">
    <property type="entry name" value="GLUTATHIONE S-TRANSFERASE OMEGA"/>
    <property type="match status" value="1"/>
</dbReference>
<keyword evidence="3" id="KW-0472">Membrane</keyword>
<accession>A0A6J1X799</accession>
<proteinExistence type="inferred from homology"/>
<dbReference type="SUPFAM" id="SSF52833">
    <property type="entry name" value="Thioredoxin-like"/>
    <property type="match status" value="2"/>
</dbReference>
<evidence type="ECO:0000256" key="3">
    <source>
        <dbReference type="SAM" id="Phobius"/>
    </source>
</evidence>
<dbReference type="GO" id="GO:0005737">
    <property type="term" value="C:cytoplasm"/>
    <property type="evidence" value="ECO:0007669"/>
    <property type="project" value="InterPro"/>
</dbReference>
<name>A0A6J1X799_GALME</name>
<feature type="domain" description="GST N-terminal" evidence="4">
    <location>
        <begin position="326"/>
        <end position="405"/>
    </location>
</feature>
<dbReference type="PROSITE" id="PS50404">
    <property type="entry name" value="GST_NTER"/>
    <property type="match status" value="2"/>
</dbReference>
<dbReference type="Pfam" id="PF13417">
    <property type="entry name" value="GST_N_3"/>
    <property type="match status" value="1"/>
</dbReference>
<evidence type="ECO:0000313" key="7">
    <source>
        <dbReference type="RefSeq" id="XP_026762522.2"/>
    </source>
</evidence>
<dbReference type="PANTHER" id="PTHR43968">
    <property type="match status" value="1"/>
</dbReference>
<keyword evidence="2" id="KW-0560">Oxidoreductase</keyword>
<reference evidence="7" key="1">
    <citation type="submission" date="2025-08" db="UniProtKB">
        <authorList>
            <consortium name="RefSeq"/>
        </authorList>
    </citation>
    <scope>IDENTIFICATION</scope>
    <source>
        <tissue evidence="7">Whole larvae</tissue>
    </source>
</reference>
<dbReference type="SFLD" id="SFLDG00358">
    <property type="entry name" value="Main_(cytGST)"/>
    <property type="match status" value="2"/>
</dbReference>
<evidence type="ECO:0000313" key="6">
    <source>
        <dbReference type="Proteomes" id="UP001652740"/>
    </source>
</evidence>
<evidence type="ECO:0000256" key="2">
    <source>
        <dbReference type="ARBA" id="ARBA00023002"/>
    </source>
</evidence>
<evidence type="ECO:0000256" key="1">
    <source>
        <dbReference type="ARBA" id="ARBA00011067"/>
    </source>
</evidence>
<dbReference type="GO" id="GO:0004364">
    <property type="term" value="F:glutathione transferase activity"/>
    <property type="evidence" value="ECO:0007669"/>
    <property type="project" value="InterPro"/>
</dbReference>
<dbReference type="InterPro" id="IPR004045">
    <property type="entry name" value="Glutathione_S-Trfase_N"/>
</dbReference>
<dbReference type="SUPFAM" id="SSF47616">
    <property type="entry name" value="GST C-terminal domain-like"/>
    <property type="match status" value="2"/>
</dbReference>
<dbReference type="InterPro" id="IPR040079">
    <property type="entry name" value="Glutathione_S-Trfase"/>
</dbReference>
<evidence type="ECO:0000259" key="4">
    <source>
        <dbReference type="PROSITE" id="PS50404"/>
    </source>
</evidence>
<gene>
    <name evidence="7" type="primary">LOC113521242</name>
</gene>
<dbReference type="KEGG" id="gmw:113521242"/>
<feature type="transmembrane region" description="Helical" evidence="3">
    <location>
        <begin position="256"/>
        <end position="278"/>
    </location>
</feature>
<dbReference type="Pfam" id="PF13410">
    <property type="entry name" value="GST_C_2"/>
    <property type="match status" value="2"/>
</dbReference>
<dbReference type="Gene3D" id="1.20.1050.10">
    <property type="match status" value="2"/>
</dbReference>
<evidence type="ECO:0000259" key="5">
    <source>
        <dbReference type="PROSITE" id="PS50405"/>
    </source>
</evidence>
<dbReference type="PRINTS" id="PR01625">
    <property type="entry name" value="GSTRNSFRASEO"/>
</dbReference>
<dbReference type="InterPro" id="IPR005442">
    <property type="entry name" value="GST_omega"/>
</dbReference>
<organism evidence="6 7">
    <name type="scientific">Galleria mellonella</name>
    <name type="common">Greater wax moth</name>
    <dbReference type="NCBI Taxonomy" id="7137"/>
    <lineage>
        <taxon>Eukaryota</taxon>
        <taxon>Metazoa</taxon>
        <taxon>Ecdysozoa</taxon>
        <taxon>Arthropoda</taxon>
        <taxon>Hexapoda</taxon>
        <taxon>Insecta</taxon>
        <taxon>Pterygota</taxon>
        <taxon>Neoptera</taxon>
        <taxon>Endopterygota</taxon>
        <taxon>Lepidoptera</taxon>
        <taxon>Glossata</taxon>
        <taxon>Ditrysia</taxon>
        <taxon>Pyraloidea</taxon>
        <taxon>Pyralidae</taxon>
        <taxon>Galleriinae</taxon>
        <taxon>Galleria</taxon>
    </lineage>
</organism>
<dbReference type="InterPro" id="IPR036249">
    <property type="entry name" value="Thioredoxin-like_sf"/>
</dbReference>
<dbReference type="GO" id="GO:0045174">
    <property type="term" value="F:glutathione dehydrogenase (ascorbate) activity"/>
    <property type="evidence" value="ECO:0007669"/>
    <property type="project" value="TreeGrafter"/>
</dbReference>
<dbReference type="SFLD" id="SFLDS00019">
    <property type="entry name" value="Glutathione_Transferase_(cytos"/>
    <property type="match status" value="2"/>
</dbReference>
<dbReference type="Pfam" id="PF13409">
    <property type="entry name" value="GST_N_2"/>
    <property type="match status" value="1"/>
</dbReference>
<keyword evidence="3" id="KW-0812">Transmembrane</keyword>